<name>A0A1Q3FSV6_CULTA</name>
<dbReference type="AlphaFoldDB" id="A0A1Q3FSV6"/>
<dbReference type="InterPro" id="IPR007052">
    <property type="entry name" value="CS_dom"/>
</dbReference>
<feature type="domain" description="CS" evidence="12">
    <location>
        <begin position="3"/>
        <end position="88"/>
    </location>
</feature>
<keyword evidence="7" id="KW-0539">Nucleus</keyword>
<keyword evidence="8" id="KW-0966">Cell projection</keyword>
<dbReference type="SUPFAM" id="SSF48452">
    <property type="entry name" value="TPR-like"/>
    <property type="match status" value="1"/>
</dbReference>
<dbReference type="InterPro" id="IPR011990">
    <property type="entry name" value="TPR-like_helical_dom_sf"/>
</dbReference>
<evidence type="ECO:0000256" key="8">
    <source>
        <dbReference type="ARBA" id="ARBA00023273"/>
    </source>
</evidence>
<dbReference type="Gene3D" id="2.60.40.790">
    <property type="match status" value="1"/>
</dbReference>
<evidence type="ECO:0000256" key="10">
    <source>
        <dbReference type="ARBA" id="ARBA00024430"/>
    </source>
</evidence>
<proteinExistence type="predicted"/>
<evidence type="ECO:0000256" key="9">
    <source>
        <dbReference type="ARBA" id="ARBA00024190"/>
    </source>
</evidence>
<accession>A0A1Q3FSV6</accession>
<keyword evidence="3" id="KW-0963">Cytoplasm</keyword>
<dbReference type="GO" id="GO:0036159">
    <property type="term" value="P:inner dynein arm assembly"/>
    <property type="evidence" value="ECO:0007669"/>
    <property type="project" value="TreeGrafter"/>
</dbReference>
<protein>
    <recommendedName>
        <fullName evidence="10">Dynein axonemal assembly factor 4</fullName>
    </recommendedName>
</protein>
<organism evidence="13">
    <name type="scientific">Culex tarsalis</name>
    <name type="common">Encephalitis mosquito</name>
    <dbReference type="NCBI Taxonomy" id="7177"/>
    <lineage>
        <taxon>Eukaryota</taxon>
        <taxon>Metazoa</taxon>
        <taxon>Ecdysozoa</taxon>
        <taxon>Arthropoda</taxon>
        <taxon>Hexapoda</taxon>
        <taxon>Insecta</taxon>
        <taxon>Pterygota</taxon>
        <taxon>Neoptera</taxon>
        <taxon>Endopterygota</taxon>
        <taxon>Diptera</taxon>
        <taxon>Nematocera</taxon>
        <taxon>Culicoidea</taxon>
        <taxon>Culicidae</taxon>
        <taxon>Culicinae</taxon>
        <taxon>Culicini</taxon>
        <taxon>Culex</taxon>
        <taxon>Culex</taxon>
    </lineage>
</organism>
<evidence type="ECO:0000259" key="12">
    <source>
        <dbReference type="PROSITE" id="PS51203"/>
    </source>
</evidence>
<evidence type="ECO:0000256" key="11">
    <source>
        <dbReference type="SAM" id="MobiDB-lite"/>
    </source>
</evidence>
<keyword evidence="6" id="KW-0524">Neurogenesis</keyword>
<evidence type="ECO:0000256" key="6">
    <source>
        <dbReference type="ARBA" id="ARBA00022902"/>
    </source>
</evidence>
<dbReference type="PROSITE" id="PS51203">
    <property type="entry name" value="CS"/>
    <property type="match status" value="1"/>
</dbReference>
<evidence type="ECO:0000256" key="1">
    <source>
        <dbReference type="ARBA" id="ARBA00004123"/>
    </source>
</evidence>
<keyword evidence="4" id="KW-0677">Repeat</keyword>
<evidence type="ECO:0000256" key="7">
    <source>
        <dbReference type="ARBA" id="ARBA00023242"/>
    </source>
</evidence>
<feature type="compositionally biased region" description="Basic and acidic residues" evidence="11">
    <location>
        <begin position="117"/>
        <end position="143"/>
    </location>
</feature>
<dbReference type="InterPro" id="IPR008978">
    <property type="entry name" value="HSP20-like_chaperone"/>
</dbReference>
<dbReference type="EMBL" id="GFDL01004355">
    <property type="protein sequence ID" value="JAV30690.1"/>
    <property type="molecule type" value="Transcribed_RNA"/>
</dbReference>
<dbReference type="GO" id="GO:0005634">
    <property type="term" value="C:nucleus"/>
    <property type="evidence" value="ECO:0007669"/>
    <property type="project" value="UniProtKB-SubCell"/>
</dbReference>
<dbReference type="InterPro" id="IPR037894">
    <property type="entry name" value="CS_DYX1C1"/>
</dbReference>
<dbReference type="GO" id="GO:0003341">
    <property type="term" value="P:cilium movement"/>
    <property type="evidence" value="ECO:0007669"/>
    <property type="project" value="InterPro"/>
</dbReference>
<dbReference type="CDD" id="cd06469">
    <property type="entry name" value="p23_DYX1C1_like"/>
    <property type="match status" value="1"/>
</dbReference>
<dbReference type="PANTHER" id="PTHR46492">
    <property type="entry name" value="DYNEIN ASSEMBLY FACTOR 4, AXONEMAL"/>
    <property type="match status" value="1"/>
</dbReference>
<comment type="subcellular location">
    <subcellularLocation>
        <location evidence="2">Cell projection</location>
        <location evidence="2">Neuron projection</location>
    </subcellularLocation>
    <subcellularLocation>
        <location evidence="9">Dynein axonemal particle</location>
    </subcellularLocation>
    <subcellularLocation>
        <location evidence="1">Nucleus</location>
    </subcellularLocation>
</comment>
<evidence type="ECO:0000256" key="3">
    <source>
        <dbReference type="ARBA" id="ARBA00022490"/>
    </source>
</evidence>
<evidence type="ECO:0000256" key="2">
    <source>
        <dbReference type="ARBA" id="ARBA00004487"/>
    </source>
</evidence>
<evidence type="ECO:0000313" key="13">
    <source>
        <dbReference type="EMBL" id="JAV30690.1"/>
    </source>
</evidence>
<dbReference type="GO" id="GO:0043005">
    <property type="term" value="C:neuron projection"/>
    <property type="evidence" value="ECO:0007669"/>
    <property type="project" value="UniProtKB-SubCell"/>
</dbReference>
<reference evidence="13" key="1">
    <citation type="submission" date="2017-01" db="EMBL/GenBank/DDBJ databases">
        <title>A deep insight into the sialotranscriptome of adult male and female Cluex tarsalis mosquitoes.</title>
        <authorList>
            <person name="Ribeiro J.M."/>
            <person name="Moreira F."/>
            <person name="Bernard K.A."/>
            <person name="Calvo E."/>
        </authorList>
    </citation>
    <scope>NUCLEOTIDE SEQUENCE</scope>
    <source>
        <strain evidence="13">Kern County</strain>
        <tissue evidence="13">Salivary glands</tissue>
    </source>
</reference>
<dbReference type="InterPro" id="IPR019734">
    <property type="entry name" value="TPR_rpt"/>
</dbReference>
<evidence type="ECO:0000256" key="4">
    <source>
        <dbReference type="ARBA" id="ARBA00022737"/>
    </source>
</evidence>
<dbReference type="Gene3D" id="1.25.40.10">
    <property type="entry name" value="Tetratricopeptide repeat domain"/>
    <property type="match status" value="1"/>
</dbReference>
<feature type="region of interest" description="Disordered" evidence="11">
    <location>
        <begin position="117"/>
        <end position="193"/>
    </location>
</feature>
<dbReference type="PANTHER" id="PTHR46492:SF1">
    <property type="entry name" value="DYNEIN AXONEMAL ASSEMBLY FACTOR 4"/>
    <property type="match status" value="1"/>
</dbReference>
<sequence length="385" mass="44445">MPVILKNVSWSQEPDQVTIRVQFPENYLRPEEVFTSEQFLKINKPPYYWEALLANPILDRESRCAILENEVVFNLRKKEPGLEWTLLELDVPRRERVRLKEELLAAHQKRLEEEARQRLVEKDQKKRDEISRQIERDGNDRTAIENLLQTAKQRELERMTEAKRKDTPRPKAPPPKKEAPPPPAPVVKKPAPEPLPAIRQSATLQVSFTERNFVTPKRESREPEERDWIQKQSEVKKAIGFVDGDLRPEERNPEWLKTKGDAFFQQGNHLAAISAYTAAIRLTDKYYPLFLNRSAAHFALENYQRCAEDCSAALELLDPPIEANRKARVSCLARRGAALAQMGFLRQGYEELVAAARLDPLNDALRRDAEVLGRKLEEEGSSDED</sequence>
<dbReference type="GO" id="GO:0120293">
    <property type="term" value="C:dynein axonemal particle"/>
    <property type="evidence" value="ECO:0007669"/>
    <property type="project" value="UniProtKB-SubCell"/>
</dbReference>
<evidence type="ECO:0000256" key="5">
    <source>
        <dbReference type="ARBA" id="ARBA00022803"/>
    </source>
</evidence>
<dbReference type="SMART" id="SM00028">
    <property type="entry name" value="TPR"/>
    <property type="match status" value="2"/>
</dbReference>
<keyword evidence="5" id="KW-0802">TPR repeat</keyword>
<dbReference type="GO" id="GO:0036158">
    <property type="term" value="P:outer dynein arm assembly"/>
    <property type="evidence" value="ECO:0007669"/>
    <property type="project" value="TreeGrafter"/>
</dbReference>
<dbReference type="SUPFAM" id="SSF49764">
    <property type="entry name" value="HSP20-like chaperones"/>
    <property type="match status" value="1"/>
</dbReference>
<feature type="compositionally biased region" description="Basic and acidic residues" evidence="11">
    <location>
        <begin position="152"/>
        <end position="179"/>
    </location>
</feature>
<dbReference type="InterPro" id="IPR052004">
    <property type="entry name" value="Dynein_assembly_factor_4"/>
</dbReference>
<dbReference type="GO" id="GO:0007399">
    <property type="term" value="P:nervous system development"/>
    <property type="evidence" value="ECO:0007669"/>
    <property type="project" value="UniProtKB-KW"/>
</dbReference>